<gene>
    <name evidence="1" type="ORF">GPM918_LOCUS41492</name>
    <name evidence="2" type="ORF">SRO942_LOCUS42550</name>
</gene>
<proteinExistence type="predicted"/>
<protein>
    <submittedName>
        <fullName evidence="1">Uncharacterized protein</fullName>
    </submittedName>
</protein>
<name>A0A815ZUP7_9BILA</name>
<keyword evidence="3" id="KW-1185">Reference proteome</keyword>
<evidence type="ECO:0000313" key="3">
    <source>
        <dbReference type="Proteomes" id="UP000663829"/>
    </source>
</evidence>
<evidence type="ECO:0000313" key="1">
    <source>
        <dbReference type="EMBL" id="CAF1587068.1"/>
    </source>
</evidence>
<organism evidence="1 3">
    <name type="scientific">Didymodactylos carnosus</name>
    <dbReference type="NCBI Taxonomy" id="1234261"/>
    <lineage>
        <taxon>Eukaryota</taxon>
        <taxon>Metazoa</taxon>
        <taxon>Spiralia</taxon>
        <taxon>Gnathifera</taxon>
        <taxon>Rotifera</taxon>
        <taxon>Eurotatoria</taxon>
        <taxon>Bdelloidea</taxon>
        <taxon>Philodinida</taxon>
        <taxon>Philodinidae</taxon>
        <taxon>Didymodactylos</taxon>
    </lineage>
</organism>
<dbReference type="AlphaFoldDB" id="A0A815ZUP7"/>
<accession>A0A815ZUP7</accession>
<reference evidence="1" key="1">
    <citation type="submission" date="2021-02" db="EMBL/GenBank/DDBJ databases">
        <authorList>
            <person name="Nowell W R."/>
        </authorList>
    </citation>
    <scope>NUCLEOTIDE SEQUENCE</scope>
</reference>
<feature type="non-terminal residue" evidence="1">
    <location>
        <position position="1"/>
    </location>
</feature>
<dbReference type="EMBL" id="CAJNOQ010032814">
    <property type="protein sequence ID" value="CAF1587068.1"/>
    <property type="molecule type" value="Genomic_DNA"/>
</dbReference>
<dbReference type="Proteomes" id="UP000663829">
    <property type="component" value="Unassembled WGS sequence"/>
</dbReference>
<comment type="caution">
    <text evidence="1">The sequence shown here is derived from an EMBL/GenBank/DDBJ whole genome shotgun (WGS) entry which is preliminary data.</text>
</comment>
<evidence type="ECO:0000313" key="2">
    <source>
        <dbReference type="EMBL" id="CAF4457257.1"/>
    </source>
</evidence>
<dbReference type="EMBL" id="CAJOBC010098886">
    <property type="protein sequence ID" value="CAF4457257.1"/>
    <property type="molecule type" value="Genomic_DNA"/>
</dbReference>
<dbReference type="Proteomes" id="UP000681722">
    <property type="component" value="Unassembled WGS sequence"/>
</dbReference>
<sequence length="213" mass="24584">CAQCGGNHLSLDRNCQIVQNYRLELNKAVKQATEKGELSYDGSKQFKQVKQNDYCYEDNAFPLLEKHVRNGENHWKIVENKMDLRDILTKLDNQTDRTVNEFISTIVDFINDIGKPVVKLATHDKVELTKIMVDYVIKLRSIEERLHLNFQFEDMPTGPNRLTTNEEVNSDISMINNSLLTTTIIPNQRRTTTSVEIEVRNDPEENTNIVSLT</sequence>